<dbReference type="GO" id="GO:0016020">
    <property type="term" value="C:membrane"/>
    <property type="evidence" value="ECO:0007669"/>
    <property type="project" value="UniProtKB-SubCell"/>
</dbReference>
<dbReference type="GO" id="GO:0004671">
    <property type="term" value="F:protein C-terminal S-isoprenylcysteine carboxyl O-methyltransferase activity"/>
    <property type="evidence" value="ECO:0007669"/>
    <property type="project" value="InterPro"/>
</dbReference>
<name>A0A2P7U2D9_9NEIS</name>
<dbReference type="RefSeq" id="WP_106740265.1">
    <property type="nucleotide sequence ID" value="NZ_PXYY01000007.1"/>
</dbReference>
<evidence type="ECO:0000256" key="3">
    <source>
        <dbReference type="ARBA" id="ARBA00022989"/>
    </source>
</evidence>
<feature type="transmembrane region" description="Helical" evidence="5">
    <location>
        <begin position="6"/>
        <end position="23"/>
    </location>
</feature>
<dbReference type="Gene3D" id="1.20.120.1630">
    <property type="match status" value="1"/>
</dbReference>
<evidence type="ECO:0000256" key="4">
    <source>
        <dbReference type="ARBA" id="ARBA00023136"/>
    </source>
</evidence>
<organism evidence="6 7">
    <name type="scientific">Neisseria iguanae</name>
    <dbReference type="NCBI Taxonomy" id="90242"/>
    <lineage>
        <taxon>Bacteria</taxon>
        <taxon>Pseudomonadati</taxon>
        <taxon>Pseudomonadota</taxon>
        <taxon>Betaproteobacteria</taxon>
        <taxon>Neisseriales</taxon>
        <taxon>Neisseriaceae</taxon>
        <taxon>Neisseria</taxon>
    </lineage>
</organism>
<sequence length="172" mass="19728">MLFINITFAFILAIRFYSLSISIRHEKVLIANGAIQYGKRNSALLSIAHIVFYLAAIIEANNQNTSFDSTSQIGLAILVFAFAMLFYVIHELKEIWTVKLYILPEHKINRSFLFKYVRHPNYFLNIIPELIGLSLFCQAKYTALIGLPIYLIILAVRIKQEESAMAHLFPKS</sequence>
<dbReference type="EMBL" id="PXYY01000007">
    <property type="protein sequence ID" value="PSJ81126.1"/>
    <property type="molecule type" value="Genomic_DNA"/>
</dbReference>
<keyword evidence="3 5" id="KW-1133">Transmembrane helix</keyword>
<dbReference type="InterPro" id="IPR052527">
    <property type="entry name" value="Metal_cation-efflux_comp"/>
</dbReference>
<evidence type="ECO:0000256" key="5">
    <source>
        <dbReference type="SAM" id="Phobius"/>
    </source>
</evidence>
<accession>A0A2P7U2D9</accession>
<dbReference type="Proteomes" id="UP000241868">
    <property type="component" value="Unassembled WGS sequence"/>
</dbReference>
<gene>
    <name evidence="6" type="ORF">C7N83_02020</name>
</gene>
<keyword evidence="4 5" id="KW-0472">Membrane</keyword>
<feature type="transmembrane region" description="Helical" evidence="5">
    <location>
        <begin position="72"/>
        <end position="89"/>
    </location>
</feature>
<evidence type="ECO:0000256" key="1">
    <source>
        <dbReference type="ARBA" id="ARBA00004141"/>
    </source>
</evidence>
<keyword evidence="7" id="KW-1185">Reference proteome</keyword>
<keyword evidence="2 5" id="KW-0812">Transmembrane</keyword>
<reference evidence="6 7" key="1">
    <citation type="submission" date="2018-03" db="EMBL/GenBank/DDBJ databases">
        <title>Neisseria weixii sp. nov., isolated from the intestinal contents of Tibetan Plateau pika (Ochotona curzoniae) in Yushu, Qinghai Province, China.</title>
        <authorList>
            <person name="Gui Z."/>
        </authorList>
    </citation>
    <scope>NUCLEOTIDE SEQUENCE [LARGE SCALE GENOMIC DNA]</scope>
    <source>
        <strain evidence="6 7">ATCC 51483</strain>
    </source>
</reference>
<dbReference type="OrthoDB" id="5363370at2"/>
<dbReference type="PANTHER" id="PTHR43847">
    <property type="entry name" value="BLL3993 PROTEIN"/>
    <property type="match status" value="1"/>
</dbReference>
<evidence type="ECO:0000313" key="6">
    <source>
        <dbReference type="EMBL" id="PSJ81126.1"/>
    </source>
</evidence>
<evidence type="ECO:0008006" key="8">
    <source>
        <dbReference type="Google" id="ProtNLM"/>
    </source>
</evidence>
<protein>
    <recommendedName>
        <fullName evidence="8">DUF1295 domain-containing protein</fullName>
    </recommendedName>
</protein>
<dbReference type="AlphaFoldDB" id="A0A2P7U2D9"/>
<evidence type="ECO:0000256" key="2">
    <source>
        <dbReference type="ARBA" id="ARBA00022692"/>
    </source>
</evidence>
<evidence type="ECO:0000313" key="7">
    <source>
        <dbReference type="Proteomes" id="UP000241868"/>
    </source>
</evidence>
<comment type="caution">
    <text evidence="6">The sequence shown here is derived from an EMBL/GenBank/DDBJ whole genome shotgun (WGS) entry which is preliminary data.</text>
</comment>
<comment type="subcellular location">
    <subcellularLocation>
        <location evidence="1">Membrane</location>
        <topology evidence="1">Multi-pass membrane protein</topology>
    </subcellularLocation>
</comment>
<feature type="transmembrane region" description="Helical" evidence="5">
    <location>
        <begin position="43"/>
        <end position="60"/>
    </location>
</feature>
<proteinExistence type="predicted"/>
<dbReference type="Pfam" id="PF04140">
    <property type="entry name" value="ICMT"/>
    <property type="match status" value="1"/>
</dbReference>
<dbReference type="InterPro" id="IPR007269">
    <property type="entry name" value="ICMT_MeTrfase"/>
</dbReference>
<dbReference type="PANTHER" id="PTHR43847:SF1">
    <property type="entry name" value="BLL3993 PROTEIN"/>
    <property type="match status" value="1"/>
</dbReference>